<feature type="region of interest" description="Disordered" evidence="2">
    <location>
        <begin position="1"/>
        <end position="141"/>
    </location>
</feature>
<evidence type="ECO:0000313" key="5">
    <source>
        <dbReference type="Proteomes" id="UP000007635"/>
    </source>
</evidence>
<dbReference type="GO" id="GO:0005737">
    <property type="term" value="C:cytoplasm"/>
    <property type="evidence" value="ECO:0007669"/>
    <property type="project" value="TreeGrafter"/>
</dbReference>
<protein>
    <submittedName>
        <fullName evidence="4">Tumor protein p63 regulated 1</fullName>
    </submittedName>
</protein>
<dbReference type="PRINTS" id="PR01217">
    <property type="entry name" value="PRICHEXTENSN"/>
</dbReference>
<feature type="compositionally biased region" description="Pro residues" evidence="2">
    <location>
        <begin position="67"/>
        <end position="90"/>
    </location>
</feature>
<dbReference type="PROSITE" id="PS51791">
    <property type="entry name" value="HSAC2"/>
    <property type="match status" value="1"/>
</dbReference>
<dbReference type="Ensembl" id="ENSGACT00000005072.2">
    <property type="protein sequence ID" value="ENSGACP00000005057.1"/>
    <property type="gene ID" value="ENSGACG00000003852.2"/>
</dbReference>
<keyword evidence="5" id="KW-1185">Reference proteome</keyword>
<sequence length="360" mass="40438">MAAAEEERTKPGEEEKQPPLGSHTEPPPPTEDPQQPPPTEDPQQPPPTEDLGHTEPPPPTEDLGHTEPPPPTEDPQQPPPTEDPQQPPPTEDLGHTEPPPPTEDPQQPPPTEDTEPPEGPEERAAEVGAARPPRGDSSVEPSLQHFKIRRFFVLRPGTLEQGIKDVKALVEEEVDGSVHSVWLMAEVDHWNNEKERLVLITDNSLLVFKYNFVLFNCEHIHRIPLNIIDRISHGPFSFPKHSLLQRGGEGLRLFWDRQREPSFTSRWNPFAIDFPFITFINHPVMSLSDTFAEMCHIENFQEQIKEAAQKAHVMKPFPGKANGVLVLKQPIHTDAYVGLMSFIGNQNKLGYCMARGNLGF</sequence>
<reference evidence="4 5" key="1">
    <citation type="journal article" date="2021" name="G3 (Bethesda)">
        <title>Improved contiguity of the threespine stickleback genome using long-read sequencing.</title>
        <authorList>
            <person name="Nath S."/>
            <person name="Shaw D.E."/>
            <person name="White M.A."/>
        </authorList>
    </citation>
    <scope>NUCLEOTIDE SEQUENCE [LARGE SCALE GENOMIC DNA]</scope>
    <source>
        <strain evidence="4 5">Lake Benthic</strain>
    </source>
</reference>
<dbReference type="GeneID" id="120823521"/>
<reference evidence="4" key="3">
    <citation type="submission" date="2025-09" db="UniProtKB">
        <authorList>
            <consortium name="Ensembl"/>
        </authorList>
    </citation>
    <scope>IDENTIFICATION</scope>
</reference>
<name>G3NI97_GASAC</name>
<feature type="domain" description="HSac2" evidence="3">
    <location>
        <begin position="153"/>
        <end position="325"/>
    </location>
</feature>
<dbReference type="InterPro" id="IPR040242">
    <property type="entry name" value="TPRG1-like"/>
</dbReference>
<dbReference type="InterPro" id="IPR022158">
    <property type="entry name" value="Inositol_phosphatase"/>
</dbReference>
<evidence type="ECO:0000256" key="1">
    <source>
        <dbReference type="ARBA" id="ARBA00009163"/>
    </source>
</evidence>
<feature type="compositionally biased region" description="Pro residues" evidence="2">
    <location>
        <begin position="97"/>
        <end position="111"/>
    </location>
</feature>
<dbReference type="InterPro" id="IPR034753">
    <property type="entry name" value="hSac2"/>
</dbReference>
<accession>G3NI97</accession>
<evidence type="ECO:0000256" key="2">
    <source>
        <dbReference type="SAM" id="MobiDB-lite"/>
    </source>
</evidence>
<dbReference type="PANTHER" id="PTHR31108:SF6">
    <property type="entry name" value="TUMOR PROTEIN P63-REGULATED GENE 1 PROTEIN"/>
    <property type="match status" value="1"/>
</dbReference>
<reference evidence="4" key="2">
    <citation type="submission" date="2025-08" db="UniProtKB">
        <authorList>
            <consortium name="Ensembl"/>
        </authorList>
    </citation>
    <scope>IDENTIFICATION</scope>
</reference>
<proteinExistence type="inferred from homology"/>
<dbReference type="PANTHER" id="PTHR31108">
    <property type="entry name" value="TUMOR PROTEIN P63-REGULATED GENE 1-LIKE PROTEIN"/>
    <property type="match status" value="1"/>
</dbReference>
<feature type="compositionally biased region" description="Basic and acidic residues" evidence="2">
    <location>
        <begin position="1"/>
        <end position="17"/>
    </location>
</feature>
<dbReference type="eggNOG" id="ENOG502QSYP">
    <property type="taxonomic scope" value="Eukaryota"/>
</dbReference>
<feature type="compositionally biased region" description="Pro residues" evidence="2">
    <location>
        <begin position="25"/>
        <end position="48"/>
    </location>
</feature>
<dbReference type="Bgee" id="ENSGACG00000003852">
    <property type="expression patterns" value="Expressed in pharyngeal gill and 9 other cell types or tissues"/>
</dbReference>
<evidence type="ECO:0000259" key="3">
    <source>
        <dbReference type="PROSITE" id="PS51791"/>
    </source>
</evidence>
<evidence type="ECO:0000313" key="4">
    <source>
        <dbReference type="Ensembl" id="ENSGACP00000005057.1"/>
    </source>
</evidence>
<dbReference type="InParanoid" id="G3NI97"/>
<dbReference type="GeneTree" id="ENSGT00390000001652"/>
<dbReference type="RefSeq" id="XP_040039502.1">
    <property type="nucleotide sequence ID" value="XM_040183568.1"/>
</dbReference>
<dbReference type="KEGG" id="gat:120823521"/>
<dbReference type="Pfam" id="PF12456">
    <property type="entry name" value="hSac2"/>
    <property type="match status" value="1"/>
</dbReference>
<dbReference type="STRING" id="69293.ENSGACP00000005057"/>
<organism evidence="4 5">
    <name type="scientific">Gasterosteus aculeatus aculeatus</name>
    <name type="common">three-spined stickleback</name>
    <dbReference type="NCBI Taxonomy" id="481459"/>
    <lineage>
        <taxon>Eukaryota</taxon>
        <taxon>Metazoa</taxon>
        <taxon>Chordata</taxon>
        <taxon>Craniata</taxon>
        <taxon>Vertebrata</taxon>
        <taxon>Euteleostomi</taxon>
        <taxon>Actinopterygii</taxon>
        <taxon>Neopterygii</taxon>
        <taxon>Teleostei</taxon>
        <taxon>Neoteleostei</taxon>
        <taxon>Acanthomorphata</taxon>
        <taxon>Eupercaria</taxon>
        <taxon>Perciformes</taxon>
        <taxon>Cottioidei</taxon>
        <taxon>Gasterosteales</taxon>
        <taxon>Gasterosteidae</taxon>
        <taxon>Gasterosteus</taxon>
    </lineage>
</organism>
<dbReference type="Proteomes" id="UP000007635">
    <property type="component" value="Chromosome VIII"/>
</dbReference>
<dbReference type="CTD" id="285386"/>
<comment type="similarity">
    <text evidence="1">Belongs to the TPRG1 family.</text>
</comment>
<dbReference type="AlphaFoldDB" id="G3NI97"/>